<accession>A0A2M8DBW6</accession>
<protein>
    <submittedName>
        <fullName evidence="1">Uncharacterized protein</fullName>
    </submittedName>
</protein>
<sequence>MQAGRELRVLVKSDEITDDESVILACKIKEELEEKFEVFPGQIKVTVIREFRTDATTKI</sequence>
<proteinExistence type="predicted"/>
<dbReference type="EMBL" id="PFTH01000177">
    <property type="protein sequence ID" value="PJB87872.1"/>
    <property type="molecule type" value="Genomic_DNA"/>
</dbReference>
<organism evidence="1 2">
    <name type="scientific">Candidatus Roizmanbacteria bacterium CG_4_9_14_0_8_um_filter_34_12</name>
    <dbReference type="NCBI Taxonomy" id="1974840"/>
    <lineage>
        <taxon>Bacteria</taxon>
        <taxon>Candidatus Roizmaniibacteriota</taxon>
    </lineage>
</organism>
<name>A0A2M8DBW6_9BACT</name>
<reference evidence="2" key="1">
    <citation type="submission" date="2017-09" db="EMBL/GenBank/DDBJ databases">
        <title>Depth-based differentiation of microbial function through sediment-hosted aquifers and enrichment of novel symbionts in the deep terrestrial subsurface.</title>
        <authorList>
            <person name="Probst A.J."/>
            <person name="Ladd B."/>
            <person name="Jarett J.K."/>
            <person name="Geller-Mcgrath D.E."/>
            <person name="Sieber C.M.K."/>
            <person name="Emerson J.B."/>
            <person name="Anantharaman K."/>
            <person name="Thomas B.C."/>
            <person name="Malmstrom R."/>
            <person name="Stieglmeier M."/>
            <person name="Klingl A."/>
            <person name="Woyke T."/>
            <person name="Ryan C.M."/>
            <person name="Banfield J.F."/>
        </authorList>
    </citation>
    <scope>NUCLEOTIDE SEQUENCE [LARGE SCALE GENOMIC DNA]</scope>
</reference>
<evidence type="ECO:0000313" key="2">
    <source>
        <dbReference type="Proteomes" id="UP000229706"/>
    </source>
</evidence>
<dbReference type="AlphaFoldDB" id="A0A2M8DBW6"/>
<gene>
    <name evidence="1" type="ORF">CO083_04685</name>
</gene>
<comment type="caution">
    <text evidence="1">The sequence shown here is derived from an EMBL/GenBank/DDBJ whole genome shotgun (WGS) entry which is preliminary data.</text>
</comment>
<evidence type="ECO:0000313" key="1">
    <source>
        <dbReference type="EMBL" id="PJB87872.1"/>
    </source>
</evidence>
<dbReference type="Proteomes" id="UP000229706">
    <property type="component" value="Unassembled WGS sequence"/>
</dbReference>